<dbReference type="InterPro" id="IPR038765">
    <property type="entry name" value="Papain-like_cys_pep_sf"/>
</dbReference>
<gene>
    <name evidence="8" type="ORF">LY89DRAFT_50502</name>
</gene>
<feature type="compositionally biased region" description="Polar residues" evidence="6">
    <location>
        <begin position="958"/>
        <end position="967"/>
    </location>
</feature>
<feature type="region of interest" description="Disordered" evidence="6">
    <location>
        <begin position="1221"/>
        <end position="1246"/>
    </location>
</feature>
<feature type="region of interest" description="Disordered" evidence="6">
    <location>
        <begin position="143"/>
        <end position="301"/>
    </location>
</feature>
<feature type="compositionally biased region" description="Basic and acidic residues" evidence="6">
    <location>
        <begin position="1577"/>
        <end position="1594"/>
    </location>
</feature>
<feature type="region of interest" description="Disordered" evidence="6">
    <location>
        <begin position="702"/>
        <end position="816"/>
    </location>
</feature>
<feature type="region of interest" description="Disordered" evidence="6">
    <location>
        <begin position="382"/>
        <end position="479"/>
    </location>
</feature>
<feature type="compositionally biased region" description="Basic and acidic residues" evidence="6">
    <location>
        <begin position="1225"/>
        <end position="1246"/>
    </location>
</feature>
<feature type="region of interest" description="Disordered" evidence="6">
    <location>
        <begin position="316"/>
        <end position="369"/>
    </location>
</feature>
<protein>
    <recommendedName>
        <fullName evidence="7">Ubiquitin-like protease family profile domain-containing protein</fullName>
    </recommendedName>
</protein>
<dbReference type="InterPro" id="IPR003653">
    <property type="entry name" value="Peptidase_C48_C"/>
</dbReference>
<name>A0A194XAW1_MOLSC</name>
<dbReference type="Gene3D" id="3.40.395.10">
    <property type="entry name" value="Adenoviral Proteinase, Chain A"/>
    <property type="match status" value="1"/>
</dbReference>
<dbReference type="SUPFAM" id="SSF54001">
    <property type="entry name" value="Cysteine proteinases"/>
    <property type="match status" value="1"/>
</dbReference>
<keyword evidence="4" id="KW-0833">Ubl conjugation pathway</keyword>
<feature type="compositionally biased region" description="Polar residues" evidence="6">
    <location>
        <begin position="1296"/>
        <end position="1308"/>
    </location>
</feature>
<dbReference type="Proteomes" id="UP000070700">
    <property type="component" value="Unassembled WGS sequence"/>
</dbReference>
<evidence type="ECO:0000256" key="5">
    <source>
        <dbReference type="ARBA" id="ARBA00022801"/>
    </source>
</evidence>
<keyword evidence="2" id="KW-0597">Phosphoprotein</keyword>
<keyword evidence="9" id="KW-1185">Reference proteome</keyword>
<feature type="compositionally biased region" description="Polar residues" evidence="6">
    <location>
        <begin position="183"/>
        <end position="192"/>
    </location>
</feature>
<feature type="compositionally biased region" description="Polar residues" evidence="6">
    <location>
        <begin position="233"/>
        <end position="244"/>
    </location>
</feature>
<dbReference type="GO" id="GO:0070139">
    <property type="term" value="F:SUMO-specific endopeptidase activity"/>
    <property type="evidence" value="ECO:0007669"/>
    <property type="project" value="TreeGrafter"/>
</dbReference>
<feature type="compositionally biased region" description="Polar residues" evidence="6">
    <location>
        <begin position="1382"/>
        <end position="1391"/>
    </location>
</feature>
<keyword evidence="5" id="KW-0378">Hydrolase</keyword>
<keyword evidence="3" id="KW-0645">Protease</keyword>
<dbReference type="GO" id="GO:0005634">
    <property type="term" value="C:nucleus"/>
    <property type="evidence" value="ECO:0007669"/>
    <property type="project" value="TreeGrafter"/>
</dbReference>
<feature type="compositionally biased region" description="Basic and acidic residues" evidence="6">
    <location>
        <begin position="164"/>
        <end position="175"/>
    </location>
</feature>
<evidence type="ECO:0000256" key="3">
    <source>
        <dbReference type="ARBA" id="ARBA00022670"/>
    </source>
</evidence>
<feature type="compositionally biased region" description="Polar residues" evidence="6">
    <location>
        <begin position="407"/>
        <end position="420"/>
    </location>
</feature>
<feature type="compositionally biased region" description="Acidic residues" evidence="6">
    <location>
        <begin position="350"/>
        <end position="362"/>
    </location>
</feature>
<organism evidence="8 9">
    <name type="scientific">Mollisia scopiformis</name>
    <name type="common">Conifer needle endophyte fungus</name>
    <name type="synonym">Phialocephala scopiformis</name>
    <dbReference type="NCBI Taxonomy" id="149040"/>
    <lineage>
        <taxon>Eukaryota</taxon>
        <taxon>Fungi</taxon>
        <taxon>Dikarya</taxon>
        <taxon>Ascomycota</taxon>
        <taxon>Pezizomycotina</taxon>
        <taxon>Leotiomycetes</taxon>
        <taxon>Helotiales</taxon>
        <taxon>Mollisiaceae</taxon>
        <taxon>Mollisia</taxon>
    </lineage>
</organism>
<feature type="compositionally biased region" description="Polar residues" evidence="6">
    <location>
        <begin position="790"/>
        <end position="799"/>
    </location>
</feature>
<feature type="compositionally biased region" description="Polar residues" evidence="6">
    <location>
        <begin position="1018"/>
        <end position="1030"/>
    </location>
</feature>
<evidence type="ECO:0000256" key="1">
    <source>
        <dbReference type="ARBA" id="ARBA00005234"/>
    </source>
</evidence>
<dbReference type="PANTHER" id="PTHR46896">
    <property type="entry name" value="SENTRIN-SPECIFIC PROTEASE"/>
    <property type="match status" value="1"/>
</dbReference>
<dbReference type="GO" id="GO:0006508">
    <property type="term" value="P:proteolysis"/>
    <property type="evidence" value="ECO:0007669"/>
    <property type="project" value="UniProtKB-KW"/>
</dbReference>
<evidence type="ECO:0000256" key="2">
    <source>
        <dbReference type="ARBA" id="ARBA00022553"/>
    </source>
</evidence>
<evidence type="ECO:0000313" key="8">
    <source>
        <dbReference type="EMBL" id="KUJ17311.1"/>
    </source>
</evidence>
<feature type="compositionally biased region" description="Basic and acidic residues" evidence="6">
    <location>
        <begin position="1447"/>
        <end position="1458"/>
    </location>
</feature>
<dbReference type="STRING" id="149040.A0A194XAW1"/>
<dbReference type="PANTHER" id="PTHR46896:SF3">
    <property type="entry name" value="FI06413P-RELATED"/>
    <property type="match status" value="1"/>
</dbReference>
<dbReference type="OrthoDB" id="442460at2759"/>
<feature type="region of interest" description="Disordered" evidence="6">
    <location>
        <begin position="1333"/>
        <end position="1666"/>
    </location>
</feature>
<feature type="compositionally biased region" description="Polar residues" evidence="6">
    <location>
        <begin position="7"/>
        <end position="17"/>
    </location>
</feature>
<proteinExistence type="inferred from homology"/>
<feature type="compositionally biased region" description="Basic and acidic residues" evidence="6">
    <location>
        <begin position="421"/>
        <end position="432"/>
    </location>
</feature>
<feature type="compositionally biased region" description="Basic and acidic residues" evidence="6">
    <location>
        <begin position="716"/>
        <end position="760"/>
    </location>
</feature>
<feature type="region of interest" description="Disordered" evidence="6">
    <location>
        <begin position="1289"/>
        <end position="1308"/>
    </location>
</feature>
<feature type="region of interest" description="Disordered" evidence="6">
    <location>
        <begin position="956"/>
        <end position="1065"/>
    </location>
</feature>
<feature type="compositionally biased region" description="Basic and acidic residues" evidence="6">
    <location>
        <begin position="1474"/>
        <end position="1485"/>
    </location>
</feature>
<dbReference type="Pfam" id="PF02902">
    <property type="entry name" value="Peptidase_C48"/>
    <property type="match status" value="1"/>
</dbReference>
<dbReference type="EMBL" id="KQ947414">
    <property type="protein sequence ID" value="KUJ17311.1"/>
    <property type="molecule type" value="Genomic_DNA"/>
</dbReference>
<dbReference type="RefSeq" id="XP_018071666.1">
    <property type="nucleotide sequence ID" value="XM_018208008.1"/>
</dbReference>
<dbReference type="GeneID" id="28817734"/>
<evidence type="ECO:0000256" key="4">
    <source>
        <dbReference type="ARBA" id="ARBA00022786"/>
    </source>
</evidence>
<feature type="region of interest" description="Disordered" evidence="6">
    <location>
        <begin position="1"/>
        <end position="26"/>
    </location>
</feature>
<feature type="compositionally biased region" description="Basic residues" evidence="6">
    <location>
        <begin position="1655"/>
        <end position="1666"/>
    </location>
</feature>
<feature type="compositionally biased region" description="Low complexity" evidence="6">
    <location>
        <begin position="250"/>
        <end position="262"/>
    </location>
</feature>
<feature type="compositionally biased region" description="Polar residues" evidence="6">
    <location>
        <begin position="468"/>
        <end position="479"/>
    </location>
</feature>
<evidence type="ECO:0000256" key="6">
    <source>
        <dbReference type="SAM" id="MobiDB-lite"/>
    </source>
</evidence>
<feature type="domain" description="Ubiquitin-like protease family profile" evidence="7">
    <location>
        <begin position="841"/>
        <end position="1135"/>
    </location>
</feature>
<comment type="similarity">
    <text evidence="1">Belongs to the peptidase C48 family.</text>
</comment>
<feature type="compositionally biased region" description="Polar residues" evidence="6">
    <location>
        <begin position="433"/>
        <end position="443"/>
    </location>
</feature>
<reference evidence="8 9" key="1">
    <citation type="submission" date="2015-10" db="EMBL/GenBank/DDBJ databases">
        <title>Full genome of DAOMC 229536 Phialocephala scopiformis, a fungal endophyte of spruce producing the potent anti-insectan compound rugulosin.</title>
        <authorList>
            <consortium name="DOE Joint Genome Institute"/>
            <person name="Walker A.K."/>
            <person name="Frasz S.L."/>
            <person name="Seifert K.A."/>
            <person name="Miller J.D."/>
            <person name="Mondo S.J."/>
            <person name="Labutti K."/>
            <person name="Lipzen A."/>
            <person name="Dockter R."/>
            <person name="Kennedy M."/>
            <person name="Grigoriev I.V."/>
            <person name="Spatafora J.W."/>
        </authorList>
    </citation>
    <scope>NUCLEOTIDE SEQUENCE [LARGE SCALE GENOMIC DNA]</scope>
    <source>
        <strain evidence="8 9">CBS 120377</strain>
    </source>
</reference>
<dbReference type="GO" id="GO:0005737">
    <property type="term" value="C:cytoplasm"/>
    <property type="evidence" value="ECO:0007669"/>
    <property type="project" value="TreeGrafter"/>
</dbReference>
<dbReference type="KEGG" id="psco:LY89DRAFT_50502"/>
<sequence length="1666" mass="185972">MWFFPSWASTARSNHQSIGEPRSENAQNDIQKVQAIPQSTSPARNRSVSFGLEAMERLQRSLPDPIPRTMRAQSEELDTKKRKHFVVDIEELKMAAEERVLSARSVKTADKKLKEAESLVRSAILSPEQPVQIYKDKAKEERLAATRDAPRPRAQQREPSTPIREYRDEHEKRQQEAAAAHTRQLSQVNRILNANAMGKPRNFGPKPRSEFPDSAADSWTRPSANAHAGRPPSQMSQSTPQISNKRQRTETGSVRTSGSSRSPIEVDNDPSEEHRHSSAARSGHSQTLNEPTRYASSGVGGVGEYRNVHELTRVHGNNRRIRPNSSSHSHGNGVGLPLYKKPTIVRLDEKEDATDPISDSDIDGTNKSSYKKRAANFEIQVPSCPPITRTKDQTYDINGAGIHRGANPSSSSETPQVSQHFSRDGNENRESRASSVQQASKFASTPRIFQRKGHASGGFGDKSERQLESSPDQLLSQDQMVEEERKHFDCLQELLQQPNSPRERPIDLDDSDDDEPSKNADIEPTNFKTAPKGKLKSARTGEVYELRQVFSHAKLWLHGCNSTWTMKHDQEKKYLALFNEQGEREQPLLTSPFNAIHYSQKSAKVIVQRHRDHASSNATQLFMEFSSIPQCLGFTEHLVSACGLRAMVKSEEHLDKAFRKFFEDVKNGINLKPGDKRPRGEEQPDDVRLAIARSEKKVKNLLNTAQSKSYKTGDASIRHSSQEVEEPRPRKRRVTEAMRTDSIKADSDEDKRRTFQHHELPPLPPDTFYRRSSAVPDSSTSHGTRSSTRIASTDASQKTRAQRRPPSPEIPDSWTKLNPTWAKDVNWRSSIIYPPEGRSRATVDQQDIYRLDEGEFLNDNLVTFYLRWLEHQLKPEVAKRVYFQNSFFFEKLSKPAKGSKDGINYKAVEKWTAKVNIFEYDYIVVPVNENLHWYVAIICNAPKLLEAAEKAKHEIVSQDVTEGQSIEKTTEKSASPSSDSSLTPRTRGMTLADQPAKAPEPSKSIGEASPNQKLAAAPQSNGVEQRSVESSPPPITSDILPTDTKIDQAKKGKKKSAPPSRKSPDEFRIITLDSFHIGRSPCCTKLKRYLLQEMKTKLNIEADDPGPIGMTAKNIPHQTNSSDCGLFLLSYIEKFLQGPDEFIKDIFQSAVDLTDLSEKYPPASSMRERVRDLLFNLQQEQYGDDESKKAYEKLKSSAKSKKEVDANSSVQAIRKAQYGEDLIDADDRKQPHATGDKATDGKAKSDEDFLQASIRAQTVGSTTLEDNTLQPTPKQTGIINTIYTTMSGLLGRGRNTPESSSREQTGQSNSVIVIEASTQNSAHISLEALNGKSQEIVDSQEPSSQASSRSKGRSSRRNTTSPTEAIDFIEILDSPESKRSVPGSTLSTKANGTRRLKSPAPLPVESKNHGRGGRLAAYDCNRSGFPQVKQLGSPSPEPAEQSIAAERNSEVEGFGHDAPEDDVDLIPTFTIETDESHGKANGHNETEEDESEMLLPNDGPGTRNLPKDRLSSPTLTSTSRKSDIPPALVHQSTNDGSAHPSRGRKRKSLADEDEHSEHEQRRKQNFRTVSPDFTIIETKETKQHPKARDYEHKNNRGSRRGSVGRGNENVDTASLEKKLRKQRNVADEEERGGGARQRPSPSYHLDPSDAAVIGKRQKGIHTKFSP</sequence>
<accession>A0A194XAW1</accession>
<dbReference type="GO" id="GO:0016926">
    <property type="term" value="P:protein desumoylation"/>
    <property type="evidence" value="ECO:0007669"/>
    <property type="project" value="TreeGrafter"/>
</dbReference>
<evidence type="ECO:0000259" key="7">
    <source>
        <dbReference type="PROSITE" id="PS50600"/>
    </source>
</evidence>
<feature type="region of interest" description="Disordered" evidence="6">
    <location>
        <begin position="494"/>
        <end position="534"/>
    </location>
</feature>
<evidence type="ECO:0000313" key="9">
    <source>
        <dbReference type="Proteomes" id="UP000070700"/>
    </source>
</evidence>
<dbReference type="InterPro" id="IPR051947">
    <property type="entry name" value="Sentrin-specific_protease"/>
</dbReference>
<dbReference type="InParanoid" id="A0A194XAW1"/>
<dbReference type="PROSITE" id="PS50600">
    <property type="entry name" value="ULP_PROTEASE"/>
    <property type="match status" value="1"/>
</dbReference>
<feature type="compositionally biased region" description="Low complexity" evidence="6">
    <location>
        <begin position="1339"/>
        <end position="1349"/>
    </location>
</feature>
<feature type="compositionally biased region" description="Low complexity" evidence="6">
    <location>
        <begin position="778"/>
        <end position="789"/>
    </location>
</feature>